<dbReference type="Proteomes" id="UP001596305">
    <property type="component" value="Unassembled WGS sequence"/>
</dbReference>
<sequence>MTPGSSPSPAAAGPPVAPRTQQAPSAPGRLGEASPAAELFTYLAALEEWLRARRTELDRLDAAAQAAASPETYTADMLLAMTLWQAARTRADEMAVVWDSGRADTVAREKISQLIWGRLSSPDGSSLVSLVEATRLCDAIVAALRTRLSFDPNAADEVARFRGLRAELARCDELAGSDTEARGRVEKLRERWTRLRDKASHGADVTGPLTELEAEVARTERDLIVGASERRELARDRKQAVERYAALEAREPSLRELAARARREIAAPPRLAVPDVSRLGEVPHDRAGLDGFLTRLATVARAFDTVESAYTAPLRERAELRYRLDAYRVKADANGRSASPTVRSGLAEARAAGEAVPCDVVLLRFLVEQYQFLSRPLPAHLASPGSSPAPPPAPGQEGSSR</sequence>
<feature type="region of interest" description="Disordered" evidence="1">
    <location>
        <begin position="380"/>
        <end position="401"/>
    </location>
</feature>
<evidence type="ECO:0000313" key="3">
    <source>
        <dbReference type="Proteomes" id="UP001596305"/>
    </source>
</evidence>
<organism evidence="2 3">
    <name type="scientific">Oerskovia paurometabola</name>
    <dbReference type="NCBI Taxonomy" id="162170"/>
    <lineage>
        <taxon>Bacteria</taxon>
        <taxon>Bacillati</taxon>
        <taxon>Actinomycetota</taxon>
        <taxon>Actinomycetes</taxon>
        <taxon>Micrococcales</taxon>
        <taxon>Cellulomonadaceae</taxon>
        <taxon>Oerskovia</taxon>
    </lineage>
</organism>
<comment type="caution">
    <text evidence="2">The sequence shown here is derived from an EMBL/GenBank/DDBJ whole genome shotgun (WGS) entry which is preliminary data.</text>
</comment>
<evidence type="ECO:0000256" key="1">
    <source>
        <dbReference type="SAM" id="MobiDB-lite"/>
    </source>
</evidence>
<name>A0ABW1XBN6_9CELL</name>
<protein>
    <recommendedName>
        <fullName evidence="4">DUF349 domain-containing protein</fullName>
    </recommendedName>
</protein>
<evidence type="ECO:0008006" key="4">
    <source>
        <dbReference type="Google" id="ProtNLM"/>
    </source>
</evidence>
<evidence type="ECO:0000313" key="2">
    <source>
        <dbReference type="EMBL" id="MFC6426078.1"/>
    </source>
</evidence>
<proteinExistence type="predicted"/>
<reference evidence="3" key="1">
    <citation type="journal article" date="2019" name="Int. J. Syst. Evol. Microbiol.">
        <title>The Global Catalogue of Microorganisms (GCM) 10K type strain sequencing project: providing services to taxonomists for standard genome sequencing and annotation.</title>
        <authorList>
            <consortium name="The Broad Institute Genomics Platform"/>
            <consortium name="The Broad Institute Genome Sequencing Center for Infectious Disease"/>
            <person name="Wu L."/>
            <person name="Ma J."/>
        </authorList>
    </citation>
    <scope>NUCLEOTIDE SEQUENCE [LARGE SCALE GENOMIC DNA]</scope>
    <source>
        <strain evidence="3">CCUG 47105</strain>
    </source>
</reference>
<accession>A0ABW1XBN6</accession>
<feature type="compositionally biased region" description="Low complexity" evidence="1">
    <location>
        <begin position="1"/>
        <end position="14"/>
    </location>
</feature>
<dbReference type="RefSeq" id="WP_307824039.1">
    <property type="nucleotide sequence ID" value="NZ_BAAAIY010000001.1"/>
</dbReference>
<dbReference type="EMBL" id="JBHSTM010000008">
    <property type="protein sequence ID" value="MFC6426078.1"/>
    <property type="molecule type" value="Genomic_DNA"/>
</dbReference>
<gene>
    <name evidence="2" type="ORF">ACFP71_14660</name>
</gene>
<feature type="region of interest" description="Disordered" evidence="1">
    <location>
        <begin position="1"/>
        <end position="32"/>
    </location>
</feature>
<keyword evidence="3" id="KW-1185">Reference proteome</keyword>